<name>A0A2S9Q079_9ACTN</name>
<evidence type="ECO:0000313" key="1">
    <source>
        <dbReference type="EMBL" id="PRH80003.1"/>
    </source>
</evidence>
<dbReference type="EMBL" id="PVLV01000086">
    <property type="protein sequence ID" value="PRH80003.1"/>
    <property type="molecule type" value="Genomic_DNA"/>
</dbReference>
<protein>
    <submittedName>
        <fullName evidence="1">Uncharacterized protein</fullName>
    </submittedName>
</protein>
<dbReference type="AlphaFoldDB" id="A0A2S9Q079"/>
<organism evidence="1 2">
    <name type="scientific">Streptomyces solincola</name>
    <dbReference type="NCBI Taxonomy" id="2100817"/>
    <lineage>
        <taxon>Bacteria</taxon>
        <taxon>Bacillati</taxon>
        <taxon>Actinomycetota</taxon>
        <taxon>Actinomycetes</taxon>
        <taxon>Kitasatosporales</taxon>
        <taxon>Streptomycetaceae</taxon>
        <taxon>Streptomyces</taxon>
    </lineage>
</organism>
<sequence length="62" mass="6812">MSDETWRTGRCWLCDAPDIPIAWLGPVHSATFGAAPLHACAPCVDRLEQRICDHHARADQAA</sequence>
<dbReference type="Proteomes" id="UP000239322">
    <property type="component" value="Unassembled WGS sequence"/>
</dbReference>
<reference evidence="1 2" key="1">
    <citation type="submission" date="2018-03" db="EMBL/GenBank/DDBJ databases">
        <title>Novel Streptomyces sp. from soil.</title>
        <authorList>
            <person name="Tan G.Y.A."/>
            <person name="Lee Z.Y."/>
        </authorList>
    </citation>
    <scope>NUCLEOTIDE SEQUENCE [LARGE SCALE GENOMIC DNA]</scope>
    <source>
        <strain evidence="1 2">ST5x</strain>
    </source>
</reference>
<dbReference type="OrthoDB" id="4299856at2"/>
<keyword evidence="2" id="KW-1185">Reference proteome</keyword>
<gene>
    <name evidence="1" type="ORF">C6N75_06565</name>
</gene>
<accession>A0A2S9Q079</accession>
<evidence type="ECO:0000313" key="2">
    <source>
        <dbReference type="Proteomes" id="UP000239322"/>
    </source>
</evidence>
<proteinExistence type="predicted"/>
<comment type="caution">
    <text evidence="1">The sequence shown here is derived from an EMBL/GenBank/DDBJ whole genome shotgun (WGS) entry which is preliminary data.</text>
</comment>